<protein>
    <recommendedName>
        <fullName evidence="2">4-hydroxythreonine-4-phosphate dehydrogenase</fullName>
    </recommendedName>
</protein>
<evidence type="ECO:0008006" key="2">
    <source>
        <dbReference type="Google" id="ProtNLM"/>
    </source>
</evidence>
<dbReference type="SUPFAM" id="SSF53659">
    <property type="entry name" value="Isocitrate/Isopropylmalate dehydrogenase-like"/>
    <property type="match status" value="1"/>
</dbReference>
<gene>
    <name evidence="1" type="ORF">METZ01_LOCUS475669</name>
</gene>
<feature type="non-terminal residue" evidence="1">
    <location>
        <position position="107"/>
    </location>
</feature>
<proteinExistence type="predicted"/>
<reference evidence="1" key="1">
    <citation type="submission" date="2018-05" db="EMBL/GenBank/DDBJ databases">
        <authorList>
            <person name="Lanie J.A."/>
            <person name="Ng W.-L."/>
            <person name="Kazmierczak K.M."/>
            <person name="Andrzejewski T.M."/>
            <person name="Davidsen T.M."/>
            <person name="Wayne K.J."/>
            <person name="Tettelin H."/>
            <person name="Glass J.I."/>
            <person name="Rusch D."/>
            <person name="Podicherti R."/>
            <person name="Tsui H.-C.T."/>
            <person name="Winkler M.E."/>
        </authorList>
    </citation>
    <scope>NUCLEOTIDE SEQUENCE</scope>
</reference>
<evidence type="ECO:0000313" key="1">
    <source>
        <dbReference type="EMBL" id="SVE22815.1"/>
    </source>
</evidence>
<name>A0A383BU12_9ZZZZ</name>
<dbReference type="AlphaFoldDB" id="A0A383BU12"/>
<dbReference type="Gene3D" id="3.40.718.10">
    <property type="entry name" value="Isopropylmalate Dehydrogenase"/>
    <property type="match status" value="1"/>
</dbReference>
<sequence length="107" mass="11670">MAIKNKPIIAISMGDPSGIGPEIICKSLSEIIFEYDFHPLILGNFDALEHIDNIIKSHLKFLKIDSLSRISELNSDIIPVMDDSNLDFSKISPGVVSAIAGGASMKW</sequence>
<organism evidence="1">
    <name type="scientific">marine metagenome</name>
    <dbReference type="NCBI Taxonomy" id="408172"/>
    <lineage>
        <taxon>unclassified sequences</taxon>
        <taxon>metagenomes</taxon>
        <taxon>ecological metagenomes</taxon>
    </lineage>
</organism>
<dbReference type="EMBL" id="UINC01202827">
    <property type="protein sequence ID" value="SVE22815.1"/>
    <property type="molecule type" value="Genomic_DNA"/>
</dbReference>
<accession>A0A383BU12</accession>